<dbReference type="InterPro" id="IPR001810">
    <property type="entry name" value="F-box_dom"/>
</dbReference>
<accession>A0AAV7DYX6</accession>
<sequence>MVLERNIRSPVTTTVEYALDVDLPGVDTQGGKPRKYLLTLYPSDVMDRTTQESKHSSGTAKKPGECSEPSFKRAKSDYPQWEKLPQDIVRNILSRLDCIDLLVGAPFCCKSWYHLSLDASLWKEVDLSTDSALKLEKQHVQKMIEMVCKRSRGSMKKLIFPPAATDKEFLYVAERNPGLEYFTLNASAKEMYHMNFKVALSKLRNHQNGDIYLRKGTGHYYSHYNKLQLADAIDVMLLTPSDVEEMGKLIGSGKMRPADLTVISCNFMPYE</sequence>
<organism evidence="3 4">
    <name type="scientific">Aristolochia fimbriata</name>
    <name type="common">White veined hardy Dutchman's pipe vine</name>
    <dbReference type="NCBI Taxonomy" id="158543"/>
    <lineage>
        <taxon>Eukaryota</taxon>
        <taxon>Viridiplantae</taxon>
        <taxon>Streptophyta</taxon>
        <taxon>Embryophyta</taxon>
        <taxon>Tracheophyta</taxon>
        <taxon>Spermatophyta</taxon>
        <taxon>Magnoliopsida</taxon>
        <taxon>Magnoliidae</taxon>
        <taxon>Piperales</taxon>
        <taxon>Aristolochiaceae</taxon>
        <taxon>Aristolochia</taxon>
    </lineage>
</organism>
<feature type="domain" description="F-box" evidence="2">
    <location>
        <begin position="78"/>
        <end position="125"/>
    </location>
</feature>
<dbReference type="PANTHER" id="PTHR38926:SF5">
    <property type="entry name" value="F-BOX AND LEUCINE-RICH REPEAT PROTEIN 6"/>
    <property type="match status" value="1"/>
</dbReference>
<dbReference type="Proteomes" id="UP000825729">
    <property type="component" value="Unassembled WGS sequence"/>
</dbReference>
<comment type="caution">
    <text evidence="3">The sequence shown here is derived from an EMBL/GenBank/DDBJ whole genome shotgun (WGS) entry which is preliminary data.</text>
</comment>
<dbReference type="InterPro" id="IPR032675">
    <property type="entry name" value="LRR_dom_sf"/>
</dbReference>
<keyword evidence="4" id="KW-1185">Reference proteome</keyword>
<dbReference type="InterPro" id="IPR036047">
    <property type="entry name" value="F-box-like_dom_sf"/>
</dbReference>
<proteinExistence type="predicted"/>
<evidence type="ECO:0000313" key="4">
    <source>
        <dbReference type="Proteomes" id="UP000825729"/>
    </source>
</evidence>
<dbReference type="Pfam" id="PF00646">
    <property type="entry name" value="F-box"/>
    <property type="match status" value="1"/>
</dbReference>
<dbReference type="SMART" id="SM00256">
    <property type="entry name" value="FBOX"/>
    <property type="match status" value="1"/>
</dbReference>
<dbReference type="SUPFAM" id="SSF81383">
    <property type="entry name" value="F-box domain"/>
    <property type="match status" value="1"/>
</dbReference>
<dbReference type="PANTHER" id="PTHR38926">
    <property type="entry name" value="F-BOX DOMAIN CONTAINING PROTEIN, EXPRESSED"/>
    <property type="match status" value="1"/>
</dbReference>
<dbReference type="AlphaFoldDB" id="A0AAV7DYX6"/>
<name>A0AAV7DYX6_ARIFI</name>
<dbReference type="EMBL" id="JAINDJ010000007">
    <property type="protein sequence ID" value="KAG9441553.1"/>
    <property type="molecule type" value="Genomic_DNA"/>
</dbReference>
<dbReference type="PROSITE" id="PS50181">
    <property type="entry name" value="FBOX"/>
    <property type="match status" value="1"/>
</dbReference>
<evidence type="ECO:0000313" key="3">
    <source>
        <dbReference type="EMBL" id="KAG9441553.1"/>
    </source>
</evidence>
<gene>
    <name evidence="3" type="ORF">H6P81_017407</name>
</gene>
<evidence type="ECO:0000259" key="2">
    <source>
        <dbReference type="PROSITE" id="PS50181"/>
    </source>
</evidence>
<protein>
    <recommendedName>
        <fullName evidence="2">F-box domain-containing protein</fullName>
    </recommendedName>
</protein>
<feature type="region of interest" description="Disordered" evidence="1">
    <location>
        <begin position="48"/>
        <end position="72"/>
    </location>
</feature>
<feature type="compositionally biased region" description="Basic and acidic residues" evidence="1">
    <location>
        <begin position="62"/>
        <end position="72"/>
    </location>
</feature>
<dbReference type="Gene3D" id="3.80.10.10">
    <property type="entry name" value="Ribonuclease Inhibitor"/>
    <property type="match status" value="1"/>
</dbReference>
<evidence type="ECO:0000256" key="1">
    <source>
        <dbReference type="SAM" id="MobiDB-lite"/>
    </source>
</evidence>
<reference evidence="3 4" key="1">
    <citation type="submission" date="2021-07" db="EMBL/GenBank/DDBJ databases">
        <title>The Aristolochia fimbriata genome: insights into angiosperm evolution, floral development and chemical biosynthesis.</title>
        <authorList>
            <person name="Jiao Y."/>
        </authorList>
    </citation>
    <scope>NUCLEOTIDE SEQUENCE [LARGE SCALE GENOMIC DNA]</scope>
    <source>
        <strain evidence="3">IBCAS-2021</strain>
        <tissue evidence="3">Leaf</tissue>
    </source>
</reference>